<feature type="transmembrane region" description="Helical" evidence="8">
    <location>
        <begin position="6"/>
        <end position="28"/>
    </location>
</feature>
<feature type="transmembrane region" description="Helical" evidence="8">
    <location>
        <begin position="40"/>
        <end position="59"/>
    </location>
</feature>
<dbReference type="Pfam" id="PF03547">
    <property type="entry name" value="Mem_trans"/>
    <property type="match status" value="1"/>
</dbReference>
<keyword evidence="3 8" id="KW-0813">Transport</keyword>
<dbReference type="PANTHER" id="PTHR31752:SF72">
    <property type="entry name" value="AUXIN EFFLUX CARRIER COMPONENT 3A"/>
    <property type="match status" value="1"/>
</dbReference>
<evidence type="ECO:0000256" key="6">
    <source>
        <dbReference type="ARBA" id="ARBA00023136"/>
    </source>
</evidence>
<evidence type="ECO:0000256" key="2">
    <source>
        <dbReference type="ARBA" id="ARBA00009177"/>
    </source>
</evidence>
<feature type="compositionally biased region" description="Low complexity" evidence="9">
    <location>
        <begin position="335"/>
        <end position="347"/>
    </location>
</feature>
<dbReference type="InterPro" id="IPR051107">
    <property type="entry name" value="Auxin_Efflux_Carrier"/>
</dbReference>
<feature type="region of interest" description="Disordered" evidence="9">
    <location>
        <begin position="277"/>
        <end position="300"/>
    </location>
</feature>
<feature type="transmembrane region" description="Helical" evidence="8">
    <location>
        <begin position="104"/>
        <end position="126"/>
    </location>
</feature>
<dbReference type="EMBL" id="CM017688">
    <property type="protein sequence ID" value="TYH31458.1"/>
    <property type="molecule type" value="Genomic_DNA"/>
</dbReference>
<feature type="compositionally biased region" description="Basic and acidic residues" evidence="9">
    <location>
        <begin position="437"/>
        <end position="447"/>
    </location>
</feature>
<dbReference type="GO" id="GO:0005886">
    <property type="term" value="C:plasma membrane"/>
    <property type="evidence" value="ECO:0007669"/>
    <property type="project" value="TreeGrafter"/>
</dbReference>
<gene>
    <name evidence="10" type="ORF">ES288_A01G175000v1</name>
</gene>
<dbReference type="Proteomes" id="UP000323506">
    <property type="component" value="Chromosome A01"/>
</dbReference>
<feature type="region of interest" description="Disordered" evidence="9">
    <location>
        <begin position="437"/>
        <end position="478"/>
    </location>
</feature>
<feature type="compositionally biased region" description="Basic and acidic residues" evidence="9">
    <location>
        <begin position="348"/>
        <end position="357"/>
    </location>
</feature>
<dbReference type="AlphaFoldDB" id="A0A5D2HN25"/>
<feature type="transmembrane region" description="Helical" evidence="8">
    <location>
        <begin position="591"/>
        <end position="611"/>
    </location>
</feature>
<evidence type="ECO:0000256" key="7">
    <source>
        <dbReference type="ARBA" id="ARBA00023294"/>
    </source>
</evidence>
<dbReference type="InterPro" id="IPR004776">
    <property type="entry name" value="Mem_transp_PIN-like"/>
</dbReference>
<evidence type="ECO:0000256" key="1">
    <source>
        <dbReference type="ARBA" id="ARBA00004127"/>
    </source>
</evidence>
<organism evidence="10 11">
    <name type="scientific">Gossypium darwinii</name>
    <name type="common">Darwin's cotton</name>
    <name type="synonym">Gossypium barbadense var. darwinii</name>
    <dbReference type="NCBI Taxonomy" id="34276"/>
    <lineage>
        <taxon>Eukaryota</taxon>
        <taxon>Viridiplantae</taxon>
        <taxon>Streptophyta</taxon>
        <taxon>Embryophyta</taxon>
        <taxon>Tracheophyta</taxon>
        <taxon>Spermatophyta</taxon>
        <taxon>Magnoliopsida</taxon>
        <taxon>eudicotyledons</taxon>
        <taxon>Gunneridae</taxon>
        <taxon>Pentapetalae</taxon>
        <taxon>rosids</taxon>
        <taxon>malvids</taxon>
        <taxon>Malvales</taxon>
        <taxon>Malvaceae</taxon>
        <taxon>Malvoideae</taxon>
        <taxon>Gossypium</taxon>
    </lineage>
</organism>
<name>A0A5D2HN25_GOSDA</name>
<dbReference type="NCBIfam" id="TIGR00946">
    <property type="entry name" value="2a69"/>
    <property type="match status" value="1"/>
</dbReference>
<dbReference type="GO" id="GO:0010329">
    <property type="term" value="F:auxin efflux transmembrane transporter activity"/>
    <property type="evidence" value="ECO:0007669"/>
    <property type="project" value="TreeGrafter"/>
</dbReference>
<reference evidence="10 11" key="1">
    <citation type="submission" date="2019-06" db="EMBL/GenBank/DDBJ databases">
        <title>WGS assembly of Gossypium darwinii.</title>
        <authorList>
            <person name="Chen Z.J."/>
            <person name="Sreedasyam A."/>
            <person name="Ando A."/>
            <person name="Song Q."/>
            <person name="De L."/>
            <person name="Hulse-Kemp A."/>
            <person name="Ding M."/>
            <person name="Ye W."/>
            <person name="Kirkbride R."/>
            <person name="Jenkins J."/>
            <person name="Plott C."/>
            <person name="Lovell J."/>
            <person name="Lin Y.-M."/>
            <person name="Vaughn R."/>
            <person name="Liu B."/>
            <person name="Li W."/>
            <person name="Simpson S."/>
            <person name="Scheffler B."/>
            <person name="Saski C."/>
            <person name="Grover C."/>
            <person name="Hu G."/>
            <person name="Conover J."/>
            <person name="Carlson J."/>
            <person name="Shu S."/>
            <person name="Boston L."/>
            <person name="Williams M."/>
            <person name="Peterson D."/>
            <person name="Mcgee K."/>
            <person name="Jones D."/>
            <person name="Wendel J."/>
            <person name="Stelly D."/>
            <person name="Grimwood J."/>
            <person name="Schmutz J."/>
        </authorList>
    </citation>
    <scope>NUCLEOTIDE SEQUENCE [LARGE SCALE GENOMIC DNA]</scope>
    <source>
        <strain evidence="10">1808015.09</strain>
    </source>
</reference>
<comment type="caution">
    <text evidence="8">Lacks conserved residue(s) required for the propagation of feature annotation.</text>
</comment>
<comment type="similarity">
    <text evidence="2 8">Belongs to the auxin efflux carrier (TC 2.A.69.1) family.</text>
</comment>
<dbReference type="InterPro" id="IPR014024">
    <property type="entry name" value="Auxin_eff_plant"/>
</dbReference>
<evidence type="ECO:0000256" key="3">
    <source>
        <dbReference type="ARBA" id="ARBA00022448"/>
    </source>
</evidence>
<evidence type="ECO:0000256" key="8">
    <source>
        <dbReference type="RuleBase" id="RU362108"/>
    </source>
</evidence>
<feature type="transmembrane region" description="Helical" evidence="8">
    <location>
        <begin position="618"/>
        <end position="642"/>
    </location>
</feature>
<dbReference type="GO" id="GO:0009926">
    <property type="term" value="P:auxin polar transport"/>
    <property type="evidence" value="ECO:0007669"/>
    <property type="project" value="TreeGrafter"/>
</dbReference>
<feature type="transmembrane region" description="Helical" evidence="8">
    <location>
        <begin position="563"/>
        <end position="585"/>
    </location>
</feature>
<keyword evidence="11" id="KW-1185">Reference proteome</keyword>
<comment type="subcellular location">
    <subcellularLocation>
        <location evidence="1">Endomembrane system</location>
        <topology evidence="1">Multi-pass membrane protein</topology>
    </subcellularLocation>
    <subcellularLocation>
        <location evidence="8">Membrane</location>
        <topology evidence="8">Multi-pass membrane protein</topology>
    </subcellularLocation>
</comment>
<accession>A0A5D2HN25</accession>
<sequence>MISWNDLYTVLTAVIPLYVAMILAYGSVRWWKIFTPDQCSGINRFVAIFAVPLLSFHFISTNDPYAMNFRFVAADTLQKLIMLFVLGLWTNLTRNGSLEWMITIFSLSTLPNTLVMGIPLLIAMYGPYSGMLMVQVVVLQCIIWYTLLLFLFEYRGAKILIMEQFPETAASIVSFKVDSDVVSLDGRDFLETDAEIGEDGKLHVKVRKSNASRRSLGPCSLPALTPRPSNLTGAEIYSLSSSRNPTPRGSNFNNSDFYSMMSVQGFPARHSNFGPADLYSVQSSRGPTPRPSNFEENNTVMSPRFGFYPAQTVPSSYPAPNPEFSSVTKNAKATQQQQQQLVQPQQQPREKENNKENHDAKELHMFVWSSSASPVSEGGGLHVFGGTDFGASEQSGRSEQGAKEIRMLVADHPQNGENKGMAGSGDVHAEDFSFAGRDGEEEREKEGPNGLNKLGSSSPAELHPKAAGGPESGVGKQMPPASVMTRLILIMVWRKLIRNPNTYSSLIGLVWSLIAFRWHVSMPKIIEKSISILSDAGLGMAMFSLGLFMALQPKIIACGNSVATFAMAVRFLTGPAVMAAASIAVGLRGTLLRVAIVQAALPQGIVPFVFAKEYNVHPAILSTAVIFGMLIALPITLVYYILLGL</sequence>
<keyword evidence="5 8" id="KW-1133">Transmembrane helix</keyword>
<feature type="compositionally biased region" description="Polar residues" evidence="9">
    <location>
        <begin position="323"/>
        <end position="334"/>
    </location>
</feature>
<keyword evidence="7 8" id="KW-0927">Auxin signaling pathway</keyword>
<feature type="transmembrane region" description="Helical" evidence="8">
    <location>
        <begin position="132"/>
        <end position="152"/>
    </location>
</feature>
<protein>
    <recommendedName>
        <fullName evidence="8">Auxin efflux carrier component</fullName>
    </recommendedName>
</protein>
<evidence type="ECO:0000256" key="4">
    <source>
        <dbReference type="ARBA" id="ARBA00022692"/>
    </source>
</evidence>
<feature type="transmembrane region" description="Helical" evidence="8">
    <location>
        <begin position="532"/>
        <end position="551"/>
    </location>
</feature>
<keyword evidence="6 8" id="KW-0472">Membrane</keyword>
<feature type="transmembrane region" description="Helical" evidence="8">
    <location>
        <begin position="71"/>
        <end position="92"/>
    </location>
</feature>
<evidence type="ECO:0000313" key="11">
    <source>
        <dbReference type="Proteomes" id="UP000323506"/>
    </source>
</evidence>
<evidence type="ECO:0000256" key="5">
    <source>
        <dbReference type="ARBA" id="ARBA00022989"/>
    </source>
</evidence>
<proteinExistence type="inferred from homology"/>
<dbReference type="PANTHER" id="PTHR31752">
    <property type="entry name" value="AUXIN EFFLUX CARRIER COMPONENT 1B-RELATED"/>
    <property type="match status" value="1"/>
</dbReference>
<keyword evidence="4 8" id="KW-0812">Transmembrane</keyword>
<evidence type="ECO:0000256" key="9">
    <source>
        <dbReference type="SAM" id="MobiDB-lite"/>
    </source>
</evidence>
<dbReference type="GO" id="GO:0009734">
    <property type="term" value="P:auxin-activated signaling pathway"/>
    <property type="evidence" value="ECO:0007669"/>
    <property type="project" value="UniProtKB-UniRule"/>
</dbReference>
<dbReference type="GO" id="GO:0005783">
    <property type="term" value="C:endoplasmic reticulum"/>
    <property type="evidence" value="ECO:0007669"/>
    <property type="project" value="TreeGrafter"/>
</dbReference>
<comment type="function">
    <text evidence="8">May act as a component of the auxin efflux carrier.</text>
</comment>
<evidence type="ECO:0000313" key="10">
    <source>
        <dbReference type="EMBL" id="TYH31458.1"/>
    </source>
</evidence>
<feature type="region of interest" description="Disordered" evidence="9">
    <location>
        <begin position="312"/>
        <end position="357"/>
    </location>
</feature>